<organism evidence="2">
    <name type="scientific">uncultured Propionibacteriaceae bacterium</name>
    <dbReference type="NCBI Taxonomy" id="257457"/>
    <lineage>
        <taxon>Bacteria</taxon>
        <taxon>Bacillati</taxon>
        <taxon>Actinomycetota</taxon>
        <taxon>Actinomycetes</taxon>
        <taxon>Propionibacteriales</taxon>
        <taxon>Propionibacteriaceae</taxon>
        <taxon>environmental samples</taxon>
    </lineage>
</organism>
<feature type="non-terminal residue" evidence="2">
    <location>
        <position position="70"/>
    </location>
</feature>
<dbReference type="EMBL" id="CADCUO010000043">
    <property type="protein sequence ID" value="CAA9377721.1"/>
    <property type="molecule type" value="Genomic_DNA"/>
</dbReference>
<feature type="region of interest" description="Disordered" evidence="1">
    <location>
        <begin position="34"/>
        <end position="70"/>
    </location>
</feature>
<evidence type="ECO:0000256" key="1">
    <source>
        <dbReference type="SAM" id="MobiDB-lite"/>
    </source>
</evidence>
<gene>
    <name evidence="2" type="ORF">AVDCRST_MAG75-688</name>
</gene>
<evidence type="ECO:0000313" key="2">
    <source>
        <dbReference type="EMBL" id="CAA9377721.1"/>
    </source>
</evidence>
<protein>
    <submittedName>
        <fullName evidence="2">Uncharacterized protein</fullName>
    </submittedName>
</protein>
<feature type="compositionally biased region" description="Basic and acidic residues" evidence="1">
    <location>
        <begin position="34"/>
        <end position="50"/>
    </location>
</feature>
<accession>A0A6J4N4Y1</accession>
<proteinExistence type="predicted"/>
<reference evidence="2" key="1">
    <citation type="submission" date="2020-02" db="EMBL/GenBank/DDBJ databases">
        <authorList>
            <person name="Meier V. D."/>
        </authorList>
    </citation>
    <scope>NUCLEOTIDE SEQUENCE</scope>
    <source>
        <strain evidence="2">AVDCRST_MAG75</strain>
    </source>
</reference>
<name>A0A6J4N4Y1_9ACTN</name>
<sequence>EVAVDADTAGTACLGHHERRLCLSRSAAVLAARRERLGGAGGDRHPRHGADPLATRLPDPSDHRRRLAAL</sequence>
<feature type="non-terminal residue" evidence="2">
    <location>
        <position position="1"/>
    </location>
</feature>
<dbReference type="AlphaFoldDB" id="A0A6J4N4Y1"/>